<name>A0A3B0ZRT6_9ZZZZ</name>
<evidence type="ECO:0000259" key="5">
    <source>
        <dbReference type="PROSITE" id="PS51296"/>
    </source>
</evidence>
<gene>
    <name evidence="6" type="ORF">MNBD_GAMMA13-2012</name>
</gene>
<dbReference type="InterPro" id="IPR017941">
    <property type="entry name" value="Rieske_2Fe-2S"/>
</dbReference>
<keyword evidence="6" id="KW-0560">Oxidoreductase</keyword>
<keyword evidence="4" id="KW-0411">Iron-sulfur</keyword>
<evidence type="ECO:0000256" key="3">
    <source>
        <dbReference type="ARBA" id="ARBA00023004"/>
    </source>
</evidence>
<dbReference type="Pfam" id="PF00355">
    <property type="entry name" value="Rieske"/>
    <property type="match status" value="1"/>
</dbReference>
<evidence type="ECO:0000256" key="4">
    <source>
        <dbReference type="ARBA" id="ARBA00023014"/>
    </source>
</evidence>
<dbReference type="AlphaFoldDB" id="A0A3B0ZRT6"/>
<dbReference type="SUPFAM" id="SSF50022">
    <property type="entry name" value="ISP domain"/>
    <property type="match status" value="1"/>
</dbReference>
<evidence type="ECO:0000256" key="1">
    <source>
        <dbReference type="ARBA" id="ARBA00022714"/>
    </source>
</evidence>
<feature type="non-terminal residue" evidence="6">
    <location>
        <position position="1"/>
    </location>
</feature>
<protein>
    <submittedName>
        <fullName evidence="6">Arsenite oxidase small subunit</fullName>
        <ecNumber evidence="6">1.20.98.1</ecNumber>
    </submittedName>
</protein>
<dbReference type="GO" id="GO:0016491">
    <property type="term" value="F:oxidoreductase activity"/>
    <property type="evidence" value="ECO:0007669"/>
    <property type="project" value="UniProtKB-KW"/>
</dbReference>
<accession>A0A3B0ZRT6</accession>
<organism evidence="6">
    <name type="scientific">hydrothermal vent metagenome</name>
    <dbReference type="NCBI Taxonomy" id="652676"/>
    <lineage>
        <taxon>unclassified sequences</taxon>
        <taxon>metagenomes</taxon>
        <taxon>ecological metagenomes</taxon>
    </lineage>
</organism>
<reference evidence="6" key="1">
    <citation type="submission" date="2018-06" db="EMBL/GenBank/DDBJ databases">
        <authorList>
            <person name="Zhirakovskaya E."/>
        </authorList>
    </citation>
    <scope>NUCLEOTIDE SEQUENCE</scope>
</reference>
<feature type="domain" description="Rieske" evidence="5">
    <location>
        <begin position="50"/>
        <end position="150"/>
    </location>
</feature>
<dbReference type="EC" id="1.20.98.1" evidence="6"/>
<dbReference type="NCBIfam" id="TIGR02694">
    <property type="entry name" value="arsenite_ox_S"/>
    <property type="match status" value="1"/>
</dbReference>
<dbReference type="GO" id="GO:0046872">
    <property type="term" value="F:metal ion binding"/>
    <property type="evidence" value="ECO:0007669"/>
    <property type="project" value="UniProtKB-KW"/>
</dbReference>
<sequence length="165" mass="17504">FMCMTRRHFLLAGASAVALSSVPGLTAAAQLVAREYPRQKIASLKDLKQDQPLDFTYPPGNPTPFFVVKLGEAAGAGQGPDSDIVAFSYLCSHMGGPLHGSYKPAHKAMGPCPLHLTTFDLTRHGMVISGHATESLPQAQLEISGGDIYATGVMGLIYGQYDNLA</sequence>
<keyword evidence="1" id="KW-0001">2Fe-2S</keyword>
<dbReference type="InterPro" id="IPR014067">
    <property type="entry name" value="AioB/IdrB_ssu"/>
</dbReference>
<dbReference type="GO" id="GO:0051537">
    <property type="term" value="F:2 iron, 2 sulfur cluster binding"/>
    <property type="evidence" value="ECO:0007669"/>
    <property type="project" value="UniProtKB-KW"/>
</dbReference>
<evidence type="ECO:0000256" key="2">
    <source>
        <dbReference type="ARBA" id="ARBA00022723"/>
    </source>
</evidence>
<dbReference type="Gene3D" id="2.102.10.10">
    <property type="entry name" value="Rieske [2Fe-2S] iron-sulphur domain"/>
    <property type="match status" value="1"/>
</dbReference>
<evidence type="ECO:0000313" key="6">
    <source>
        <dbReference type="EMBL" id="VAW83326.1"/>
    </source>
</evidence>
<keyword evidence="3" id="KW-0408">Iron</keyword>
<keyword evidence="2" id="KW-0479">Metal-binding</keyword>
<dbReference type="EMBL" id="UOFK01000361">
    <property type="protein sequence ID" value="VAW83326.1"/>
    <property type="molecule type" value="Genomic_DNA"/>
</dbReference>
<proteinExistence type="predicted"/>
<dbReference type="PROSITE" id="PS51296">
    <property type="entry name" value="RIESKE"/>
    <property type="match status" value="1"/>
</dbReference>
<dbReference type="InterPro" id="IPR036922">
    <property type="entry name" value="Rieske_2Fe-2S_sf"/>
</dbReference>